<name>A0A6B2L061_9EUKA</name>
<keyword evidence="3 6" id="KW-0067">ATP-binding</keyword>
<feature type="compositionally biased region" description="Low complexity" evidence="9">
    <location>
        <begin position="500"/>
        <end position="523"/>
    </location>
</feature>
<evidence type="ECO:0000256" key="9">
    <source>
        <dbReference type="SAM" id="MobiDB-lite"/>
    </source>
</evidence>
<proteinExistence type="inferred from homology"/>
<feature type="compositionally biased region" description="Low complexity" evidence="9">
    <location>
        <begin position="468"/>
        <end position="478"/>
    </location>
</feature>
<keyword evidence="4 8" id="KW-0175">Coiled coil</keyword>
<evidence type="ECO:0000259" key="10">
    <source>
        <dbReference type="PROSITE" id="PS50067"/>
    </source>
</evidence>
<reference evidence="11" key="1">
    <citation type="journal article" date="2020" name="J. Eukaryot. Microbiol.">
        <title>De novo Sequencing, Assembly and Annotation of the Transcriptome for the Free-Living Testate Amoeba Arcella intermedia.</title>
        <authorList>
            <person name="Ribeiro G.M."/>
            <person name="Porfirio-Sousa A.L."/>
            <person name="Maurer-Alcala X.X."/>
            <person name="Katz L.A."/>
            <person name="Lahr D.J.G."/>
        </authorList>
    </citation>
    <scope>NUCLEOTIDE SEQUENCE</scope>
</reference>
<evidence type="ECO:0000256" key="5">
    <source>
        <dbReference type="ARBA" id="ARBA00023175"/>
    </source>
</evidence>
<comment type="similarity">
    <text evidence="6 7">Belongs to the TRAFAC class myosin-kinesin ATPase superfamily. Kinesin family.</text>
</comment>
<dbReference type="PROSITE" id="PS00411">
    <property type="entry name" value="KINESIN_MOTOR_1"/>
    <property type="match status" value="1"/>
</dbReference>
<evidence type="ECO:0000256" key="2">
    <source>
        <dbReference type="ARBA" id="ARBA00022741"/>
    </source>
</evidence>
<dbReference type="GO" id="GO:0003777">
    <property type="term" value="F:microtubule motor activity"/>
    <property type="evidence" value="ECO:0007669"/>
    <property type="project" value="InterPro"/>
</dbReference>
<dbReference type="InterPro" id="IPR019821">
    <property type="entry name" value="Kinesin_motor_CS"/>
</dbReference>
<feature type="compositionally biased region" description="Polar residues" evidence="9">
    <location>
        <begin position="446"/>
        <end position="461"/>
    </location>
</feature>
<feature type="region of interest" description="Disordered" evidence="9">
    <location>
        <begin position="422"/>
        <end position="543"/>
    </location>
</feature>
<dbReference type="Gene3D" id="3.40.850.10">
    <property type="entry name" value="Kinesin motor domain"/>
    <property type="match status" value="1"/>
</dbReference>
<evidence type="ECO:0000256" key="6">
    <source>
        <dbReference type="PROSITE-ProRule" id="PRU00283"/>
    </source>
</evidence>
<dbReference type="AlphaFoldDB" id="A0A6B2L061"/>
<dbReference type="InterPro" id="IPR027640">
    <property type="entry name" value="Kinesin-like_fam"/>
</dbReference>
<feature type="domain" description="Kinesin motor" evidence="10">
    <location>
        <begin position="4"/>
        <end position="337"/>
    </location>
</feature>
<feature type="binding site" evidence="6">
    <location>
        <begin position="75"/>
        <end position="82"/>
    </location>
    <ligand>
        <name>ATP</name>
        <dbReference type="ChEBI" id="CHEBI:30616"/>
    </ligand>
</feature>
<evidence type="ECO:0000256" key="1">
    <source>
        <dbReference type="ARBA" id="ARBA00022448"/>
    </source>
</evidence>
<organism evidence="11">
    <name type="scientific">Arcella intermedia</name>
    <dbReference type="NCBI Taxonomy" id="1963864"/>
    <lineage>
        <taxon>Eukaryota</taxon>
        <taxon>Amoebozoa</taxon>
        <taxon>Tubulinea</taxon>
        <taxon>Elardia</taxon>
        <taxon>Arcellinida</taxon>
        <taxon>Sphaerothecina</taxon>
        <taxon>Arcellidae</taxon>
        <taxon>Arcella</taxon>
    </lineage>
</organism>
<dbReference type="EMBL" id="GIBP01001360">
    <property type="protein sequence ID" value="NDV30329.1"/>
    <property type="molecule type" value="Transcribed_RNA"/>
</dbReference>
<feature type="compositionally biased region" description="Low complexity" evidence="9">
    <location>
        <begin position="530"/>
        <end position="543"/>
    </location>
</feature>
<keyword evidence="7" id="KW-0493">Microtubule</keyword>
<dbReference type="PRINTS" id="PR00380">
    <property type="entry name" value="KINESINHEAVY"/>
</dbReference>
<dbReference type="SMART" id="SM00129">
    <property type="entry name" value="KISc"/>
    <property type="match status" value="1"/>
</dbReference>
<dbReference type="Pfam" id="PF00225">
    <property type="entry name" value="Kinesin"/>
    <property type="match status" value="1"/>
</dbReference>
<feature type="compositionally biased region" description="Pro residues" evidence="9">
    <location>
        <begin position="479"/>
        <end position="499"/>
    </location>
</feature>
<dbReference type="InterPro" id="IPR027417">
    <property type="entry name" value="P-loop_NTPase"/>
</dbReference>
<sequence>MSEAINVVIRVKPTHESEDTIWTYFQKEIRDDTYAFSFDKIFSPESSTYEIFKEVALPIIDASLEGINGTIFAYGQTSSGKTHTMVGSPSCPGVIPLSIDHIFKKIESSLDREFLVRLSYMEIYNEIITDLLRPANSHLKIREDMQGPFVESLTQEFVTSVEEINGLFCKGQANRHIGETAMNEKSSRSHTVFTMVIESRKVPERGRMALNEIKNIQIGGRREGKASMIAGEDRRLAMLNLVDLAGSERIKDTRAEGVRLAEGVSINTSLLHLGTVIQSLSEKQSHIPFRQSKLTRILQPALGGNGKTAIICTVTPATQYRDDTRATLFFADKAKSIKNKPKVNEIYTDKDIIKKLKRENEILRKEIEELKEKVKNQGKGFGMPQNKENVSPMSNAVPLITINQSFKNENEEEWVSCNTAYFDNTQTSGSSKKRSREMASLDQFPSRPNKTWKSISGTPLASSMPDIPSSLPLAQSPSLPSPPPDSPPAPEPSLSPPSLPSISPVPSLPTISPVASSMPDLPSSLPPTQSPSLPASLPATDSLSPHHILQDQEKLLKQQEKTNAALKQEVERLTGRACHYKKQRDAALCALDSLRIYHGHSPLRKTKPC</sequence>
<dbReference type="InterPro" id="IPR036961">
    <property type="entry name" value="Kinesin_motor_dom_sf"/>
</dbReference>
<dbReference type="GO" id="GO:0007018">
    <property type="term" value="P:microtubule-based movement"/>
    <property type="evidence" value="ECO:0007669"/>
    <property type="project" value="InterPro"/>
</dbReference>
<keyword evidence="2 6" id="KW-0547">Nucleotide-binding</keyword>
<evidence type="ECO:0000313" key="11">
    <source>
        <dbReference type="EMBL" id="NDV30329.1"/>
    </source>
</evidence>
<dbReference type="PANTHER" id="PTHR47968">
    <property type="entry name" value="CENTROMERE PROTEIN E"/>
    <property type="match status" value="1"/>
</dbReference>
<protein>
    <recommendedName>
        <fullName evidence="7">Kinesin-like protein</fullName>
    </recommendedName>
</protein>
<feature type="coiled-coil region" evidence="8">
    <location>
        <begin position="353"/>
        <end position="380"/>
    </location>
</feature>
<evidence type="ECO:0000256" key="3">
    <source>
        <dbReference type="ARBA" id="ARBA00022840"/>
    </source>
</evidence>
<keyword evidence="5 6" id="KW-0505">Motor protein</keyword>
<dbReference type="GO" id="GO:0005874">
    <property type="term" value="C:microtubule"/>
    <property type="evidence" value="ECO:0007669"/>
    <property type="project" value="UniProtKB-KW"/>
</dbReference>
<dbReference type="PANTHER" id="PTHR47968:SF75">
    <property type="entry name" value="CENTROMERE-ASSOCIATED PROTEIN E"/>
    <property type="match status" value="1"/>
</dbReference>
<dbReference type="GO" id="GO:0008017">
    <property type="term" value="F:microtubule binding"/>
    <property type="evidence" value="ECO:0007669"/>
    <property type="project" value="InterPro"/>
</dbReference>
<dbReference type="InterPro" id="IPR001752">
    <property type="entry name" value="Kinesin_motor_dom"/>
</dbReference>
<dbReference type="GO" id="GO:0005524">
    <property type="term" value="F:ATP binding"/>
    <property type="evidence" value="ECO:0007669"/>
    <property type="project" value="UniProtKB-UniRule"/>
</dbReference>
<feature type="coiled-coil region" evidence="8">
    <location>
        <begin position="549"/>
        <end position="576"/>
    </location>
</feature>
<evidence type="ECO:0000256" key="4">
    <source>
        <dbReference type="ARBA" id="ARBA00023054"/>
    </source>
</evidence>
<dbReference type="PROSITE" id="PS50067">
    <property type="entry name" value="KINESIN_MOTOR_2"/>
    <property type="match status" value="1"/>
</dbReference>
<accession>A0A6B2L061</accession>
<evidence type="ECO:0000256" key="8">
    <source>
        <dbReference type="SAM" id="Coils"/>
    </source>
</evidence>
<evidence type="ECO:0000256" key="7">
    <source>
        <dbReference type="RuleBase" id="RU000394"/>
    </source>
</evidence>
<keyword evidence="1" id="KW-0813">Transport</keyword>
<dbReference type="SUPFAM" id="SSF52540">
    <property type="entry name" value="P-loop containing nucleoside triphosphate hydrolases"/>
    <property type="match status" value="1"/>
</dbReference>